<evidence type="ECO:0000313" key="1">
    <source>
        <dbReference type="EnsemblMetazoa" id="tetur29g00100.1"/>
    </source>
</evidence>
<dbReference type="AlphaFoldDB" id="T1KZU2"/>
<organism evidence="1 2">
    <name type="scientific">Tetranychus urticae</name>
    <name type="common">Two-spotted spider mite</name>
    <dbReference type="NCBI Taxonomy" id="32264"/>
    <lineage>
        <taxon>Eukaryota</taxon>
        <taxon>Metazoa</taxon>
        <taxon>Ecdysozoa</taxon>
        <taxon>Arthropoda</taxon>
        <taxon>Chelicerata</taxon>
        <taxon>Arachnida</taxon>
        <taxon>Acari</taxon>
        <taxon>Acariformes</taxon>
        <taxon>Trombidiformes</taxon>
        <taxon>Prostigmata</taxon>
        <taxon>Eleutherengona</taxon>
        <taxon>Raphignathae</taxon>
        <taxon>Tetranychoidea</taxon>
        <taxon>Tetranychidae</taxon>
        <taxon>Tetranychus</taxon>
    </lineage>
</organism>
<dbReference type="EMBL" id="CAEY01000758">
    <property type="status" value="NOT_ANNOTATED_CDS"/>
    <property type="molecule type" value="Genomic_DNA"/>
</dbReference>
<protein>
    <submittedName>
        <fullName evidence="1">Uncharacterized protein</fullName>
    </submittedName>
</protein>
<proteinExistence type="predicted"/>
<name>T1KZU2_TETUR</name>
<evidence type="ECO:0000313" key="2">
    <source>
        <dbReference type="Proteomes" id="UP000015104"/>
    </source>
</evidence>
<sequence length="53" mass="5897">MGLSWLLFSPAYTDSIAKMPGKTEDCNLVLPLNSSSAKERIHDEDAPTIFRQT</sequence>
<dbReference type="EnsemblMetazoa" id="tetur29g00100.1">
    <property type="protein sequence ID" value="tetur29g00100.1"/>
    <property type="gene ID" value="tetur29g00100"/>
</dbReference>
<dbReference type="HOGENOM" id="CLU_3071307_0_0_1"/>
<reference evidence="1" key="2">
    <citation type="submission" date="2015-06" db="UniProtKB">
        <authorList>
            <consortium name="EnsemblMetazoa"/>
        </authorList>
    </citation>
    <scope>IDENTIFICATION</scope>
</reference>
<accession>T1KZU2</accession>
<dbReference type="Proteomes" id="UP000015104">
    <property type="component" value="Unassembled WGS sequence"/>
</dbReference>
<keyword evidence="2" id="KW-1185">Reference proteome</keyword>
<reference evidence="2" key="1">
    <citation type="submission" date="2011-08" db="EMBL/GenBank/DDBJ databases">
        <authorList>
            <person name="Rombauts S."/>
        </authorList>
    </citation>
    <scope>NUCLEOTIDE SEQUENCE</scope>
    <source>
        <strain evidence="2">London</strain>
    </source>
</reference>